<proteinExistence type="predicted"/>
<evidence type="ECO:0000313" key="1">
    <source>
        <dbReference type="Ensembl" id="ENSSLDP00000015468.1"/>
    </source>
</evidence>
<protein>
    <submittedName>
        <fullName evidence="1">Uncharacterized protein</fullName>
    </submittedName>
</protein>
<reference evidence="1" key="2">
    <citation type="submission" date="2025-09" db="UniProtKB">
        <authorList>
            <consortium name="Ensembl"/>
        </authorList>
    </citation>
    <scope>IDENTIFICATION</scope>
</reference>
<reference evidence="1" key="1">
    <citation type="submission" date="2025-08" db="UniProtKB">
        <authorList>
            <consortium name="Ensembl"/>
        </authorList>
    </citation>
    <scope>IDENTIFICATION</scope>
</reference>
<name>A0A3B4XVU4_SERLL</name>
<dbReference type="Ensembl" id="ENSSLDT00000016046.1">
    <property type="protein sequence ID" value="ENSSLDP00000015468.1"/>
    <property type="gene ID" value="ENSSLDG00000012292.1"/>
</dbReference>
<dbReference type="AlphaFoldDB" id="A0A3B4XVU4"/>
<dbReference type="Proteomes" id="UP000261360">
    <property type="component" value="Unplaced"/>
</dbReference>
<organism evidence="1 2">
    <name type="scientific">Seriola lalandi dorsalis</name>
    <dbReference type="NCBI Taxonomy" id="1841481"/>
    <lineage>
        <taxon>Eukaryota</taxon>
        <taxon>Metazoa</taxon>
        <taxon>Chordata</taxon>
        <taxon>Craniata</taxon>
        <taxon>Vertebrata</taxon>
        <taxon>Euteleostomi</taxon>
        <taxon>Actinopterygii</taxon>
        <taxon>Neopterygii</taxon>
        <taxon>Teleostei</taxon>
        <taxon>Neoteleostei</taxon>
        <taxon>Acanthomorphata</taxon>
        <taxon>Carangaria</taxon>
        <taxon>Carangiformes</taxon>
        <taxon>Carangidae</taxon>
        <taxon>Seriola</taxon>
    </lineage>
</organism>
<evidence type="ECO:0000313" key="2">
    <source>
        <dbReference type="Proteomes" id="UP000261360"/>
    </source>
</evidence>
<accession>A0A3B4XVU4</accession>
<keyword evidence="2" id="KW-1185">Reference proteome</keyword>
<sequence length="105" mass="12365">HKTFYKSNQLILKTKGGTSSPWDKLRQERKCWLMLLILQISNNVQAAKCSIRVMFYCFMLPIYVRYEMNNNDNLVKNKIKNVTFGYKHKPGSLSDVIEMLWGLCK</sequence>